<dbReference type="InterPro" id="IPR001882">
    <property type="entry name" value="Biotin_BS"/>
</dbReference>
<dbReference type="eggNOG" id="COG4770">
    <property type="taxonomic scope" value="Bacteria"/>
</dbReference>
<protein>
    <submittedName>
        <fullName evidence="4">Glutaconyl-CoA decarboxylase subunit gamma</fullName>
    </submittedName>
</protein>
<dbReference type="PROSITE" id="PS00188">
    <property type="entry name" value="BIOTIN"/>
    <property type="match status" value="1"/>
</dbReference>
<organism evidence="4 5">
    <name type="scientific">Filifactor alocis (strain ATCC 35896 / CCUG 47790 / D40 B5)</name>
    <name type="common">Fusobacterium alocis</name>
    <dbReference type="NCBI Taxonomy" id="546269"/>
    <lineage>
        <taxon>Bacteria</taxon>
        <taxon>Bacillati</taxon>
        <taxon>Bacillota</taxon>
        <taxon>Clostridia</taxon>
        <taxon>Peptostreptococcales</taxon>
        <taxon>Filifactoraceae</taxon>
        <taxon>Filifactor</taxon>
    </lineage>
</organism>
<evidence type="ECO:0000259" key="3">
    <source>
        <dbReference type="PROSITE" id="PS50968"/>
    </source>
</evidence>
<dbReference type="PROSITE" id="PS50968">
    <property type="entry name" value="BIOTINYL_LIPOYL"/>
    <property type="match status" value="1"/>
</dbReference>
<dbReference type="CDD" id="cd06850">
    <property type="entry name" value="biotinyl_domain"/>
    <property type="match status" value="1"/>
</dbReference>
<evidence type="ECO:0000313" key="4">
    <source>
        <dbReference type="EMBL" id="EFE27836.1"/>
    </source>
</evidence>
<accession>D6GTM9</accession>
<feature type="region of interest" description="Disordered" evidence="2">
    <location>
        <begin position="49"/>
        <end position="81"/>
    </location>
</feature>
<dbReference type="PANTHER" id="PTHR45266">
    <property type="entry name" value="OXALOACETATE DECARBOXYLASE ALPHA CHAIN"/>
    <property type="match status" value="1"/>
</dbReference>
<name>D6GTM9_FILAD</name>
<dbReference type="SUPFAM" id="SSF51230">
    <property type="entry name" value="Single hybrid motif"/>
    <property type="match status" value="1"/>
</dbReference>
<dbReference type="KEGG" id="faa:HMPREF0389_01467"/>
<dbReference type="STRING" id="546269.HMPREF0389_01467"/>
<dbReference type="PATRIC" id="fig|546269.5.peg.872"/>
<dbReference type="Pfam" id="PF00364">
    <property type="entry name" value="Biotin_lipoyl"/>
    <property type="match status" value="1"/>
</dbReference>
<dbReference type="Proteomes" id="UP000007468">
    <property type="component" value="Chromosome"/>
</dbReference>
<dbReference type="InterPro" id="IPR011053">
    <property type="entry name" value="Single_hybrid_motif"/>
</dbReference>
<keyword evidence="1" id="KW-0092">Biotin</keyword>
<evidence type="ECO:0000256" key="1">
    <source>
        <dbReference type="ARBA" id="ARBA00023267"/>
    </source>
</evidence>
<evidence type="ECO:0000313" key="5">
    <source>
        <dbReference type="Proteomes" id="UP000007468"/>
    </source>
</evidence>
<dbReference type="EMBL" id="CP002390">
    <property type="protein sequence ID" value="EFE27836.1"/>
    <property type="molecule type" value="Genomic_DNA"/>
</dbReference>
<feature type="domain" description="Lipoyl-binding" evidence="3">
    <location>
        <begin position="71"/>
        <end position="147"/>
    </location>
</feature>
<evidence type="ECO:0000256" key="2">
    <source>
        <dbReference type="SAM" id="MobiDB-lite"/>
    </source>
</evidence>
<dbReference type="FunFam" id="2.40.50.100:FF:000003">
    <property type="entry name" value="Acetyl-CoA carboxylase biotin carboxyl carrier protein"/>
    <property type="match status" value="1"/>
</dbReference>
<dbReference type="PANTHER" id="PTHR45266:SF3">
    <property type="entry name" value="OXALOACETATE DECARBOXYLASE ALPHA CHAIN"/>
    <property type="match status" value="1"/>
</dbReference>
<proteinExistence type="predicted"/>
<dbReference type="Gene3D" id="2.40.50.100">
    <property type="match status" value="1"/>
</dbReference>
<keyword evidence="5" id="KW-1185">Reference proteome</keyword>
<gene>
    <name evidence="4" type="ordered locus">HMPREF0389_01467</name>
</gene>
<feature type="compositionally biased region" description="Pro residues" evidence="2">
    <location>
        <begin position="54"/>
        <end position="67"/>
    </location>
</feature>
<dbReference type="InterPro" id="IPR050709">
    <property type="entry name" value="Biotin_Carboxyl_Carrier/Decarb"/>
</dbReference>
<reference evidence="5" key="1">
    <citation type="submission" date="2010-12" db="EMBL/GenBank/DDBJ databases">
        <title>The genome sequence of Filifactor alocis strain ATCC 35896.</title>
        <authorList>
            <consortium name="The Broad Institute Genome Sequencing Platform"/>
            <person name="Ward D."/>
            <person name="Earl A."/>
            <person name="Feldgarden M."/>
            <person name="Young S.K."/>
            <person name="Gargeya S."/>
            <person name="Zeng Q."/>
            <person name="Alvarado L."/>
            <person name="Berlin A."/>
            <person name="Bochicchio J."/>
            <person name="Chapman S.B."/>
            <person name="Chen Z."/>
            <person name="Freedman E."/>
            <person name="Gellesch M."/>
            <person name="Goldberg J."/>
            <person name="Griggs A."/>
            <person name="Gujja S."/>
            <person name="Heilman E."/>
            <person name="Heiman D."/>
            <person name="Howarth C."/>
            <person name="Mehta T."/>
            <person name="Neiman D."/>
            <person name="Pearson M."/>
            <person name="Roberts A."/>
            <person name="Saif S."/>
            <person name="Shea T."/>
            <person name="Shenoy N."/>
            <person name="Sisk P."/>
            <person name="Stolte C."/>
            <person name="Sykes S."/>
            <person name="White J."/>
            <person name="Yandava C."/>
            <person name="Izard J."/>
            <person name="Blanton J.M."/>
            <person name="Baranova O.V."/>
            <person name="Tanner A.C."/>
            <person name="Dewhirst F.E."/>
            <person name="Haas B."/>
            <person name="Nusbaum C."/>
            <person name="Birren B."/>
        </authorList>
    </citation>
    <scope>NUCLEOTIDE SEQUENCE [LARGE SCALE GENOMIC DNA]</scope>
    <source>
        <strain evidence="5">ATCC 35896 / D40 B5</strain>
    </source>
</reference>
<dbReference type="InterPro" id="IPR000089">
    <property type="entry name" value="Biotin_lipoyl"/>
</dbReference>
<dbReference type="AlphaFoldDB" id="D6GTM9"/>
<sequence>MWIEKTKNNKKLKRGELIMKYVVTINGKQYDVEVEKVSGGYKPMSMGAKAAPAAPAPAAPAPAPAPAAPKAAPVSAGDNTVTSPMPGTILGVKVKEGDAVKAGQLVIILEAMKMENEIVAPADGVVASVAVKEGDTVETDATLVVLK</sequence>